<reference evidence="3" key="2">
    <citation type="submission" date="2020-06" db="EMBL/GenBank/DDBJ databases">
        <title>Helianthus annuus Genome sequencing and assembly Release 2.</title>
        <authorList>
            <person name="Gouzy J."/>
            <person name="Langlade N."/>
            <person name="Munos S."/>
        </authorList>
    </citation>
    <scope>NUCLEOTIDE SEQUENCE</scope>
    <source>
        <tissue evidence="3">Leaves</tissue>
    </source>
</reference>
<organism evidence="3 4">
    <name type="scientific">Helianthus annuus</name>
    <name type="common">Common sunflower</name>
    <dbReference type="NCBI Taxonomy" id="4232"/>
    <lineage>
        <taxon>Eukaryota</taxon>
        <taxon>Viridiplantae</taxon>
        <taxon>Streptophyta</taxon>
        <taxon>Embryophyta</taxon>
        <taxon>Tracheophyta</taxon>
        <taxon>Spermatophyta</taxon>
        <taxon>Magnoliopsida</taxon>
        <taxon>eudicotyledons</taxon>
        <taxon>Gunneridae</taxon>
        <taxon>Pentapetalae</taxon>
        <taxon>asterids</taxon>
        <taxon>campanulids</taxon>
        <taxon>Asterales</taxon>
        <taxon>Asteraceae</taxon>
        <taxon>Asteroideae</taxon>
        <taxon>Heliantheae alliance</taxon>
        <taxon>Heliantheae</taxon>
        <taxon>Helianthus</taxon>
    </lineage>
</organism>
<dbReference type="EMBL" id="MNCJ02000328">
    <property type="protein sequence ID" value="KAF5772438.1"/>
    <property type="molecule type" value="Genomic_DNA"/>
</dbReference>
<sequence length="423" mass="47672">MLPPMPTTAVAVTTSPVSTPLPSSVIPTSLFDSLFSVFSASEKEMPTVSAAHETTRDTAMSDAGGSSSGITDDGARLGDDLYLPTINWDPNVQDKRYQPKWKIAESSRLIFPPVIQHWVERAYPPAESAYVEGLNNENLMNATMVDSVSQPRRLAEIWRRWMHDKNEFHQARAAIQELKYEKYQLESQLQAAGLRESRFISEKNKAEDDLKRVIANLAEERILWARDIVEKDRVLAHAKHVQKELERKAVTETQKVRSEMSAKMETRIDTDFVSQVQERYEALNVELESSNAKAQAKQVELEEREARLRGVQQQCDSLVSEKNKLVESSATYQARLKEVESVLEQSNAEVDSLTSQLAELQGERNWLITNGLVGAFEYLRQSESFTALLDRLSAAAYQSGHHDRVYTIRGKLQGDMADALEAA</sequence>
<feature type="coiled-coil region" evidence="1">
    <location>
        <begin position="273"/>
        <end position="363"/>
    </location>
</feature>
<protein>
    <submittedName>
        <fullName evidence="3">Uncharacterized protein</fullName>
    </submittedName>
</protein>
<proteinExistence type="predicted"/>
<accession>A0A9K3HB43</accession>
<name>A0A9K3HB43_HELAN</name>
<dbReference type="AlphaFoldDB" id="A0A9K3HB43"/>
<evidence type="ECO:0000313" key="4">
    <source>
        <dbReference type="Proteomes" id="UP000215914"/>
    </source>
</evidence>
<keyword evidence="4" id="KW-1185">Reference proteome</keyword>
<evidence type="ECO:0000313" key="3">
    <source>
        <dbReference type="EMBL" id="KAF5772438.1"/>
    </source>
</evidence>
<evidence type="ECO:0000256" key="1">
    <source>
        <dbReference type="SAM" id="Coils"/>
    </source>
</evidence>
<reference evidence="3" key="1">
    <citation type="journal article" date="2017" name="Nature">
        <title>The sunflower genome provides insights into oil metabolism, flowering and Asterid evolution.</title>
        <authorList>
            <person name="Badouin H."/>
            <person name="Gouzy J."/>
            <person name="Grassa C.J."/>
            <person name="Murat F."/>
            <person name="Staton S.E."/>
            <person name="Cottret L."/>
            <person name="Lelandais-Briere C."/>
            <person name="Owens G.L."/>
            <person name="Carrere S."/>
            <person name="Mayjonade B."/>
            <person name="Legrand L."/>
            <person name="Gill N."/>
            <person name="Kane N.C."/>
            <person name="Bowers J.E."/>
            <person name="Hubner S."/>
            <person name="Bellec A."/>
            <person name="Berard A."/>
            <person name="Berges H."/>
            <person name="Blanchet N."/>
            <person name="Boniface M.C."/>
            <person name="Brunel D."/>
            <person name="Catrice O."/>
            <person name="Chaidir N."/>
            <person name="Claudel C."/>
            <person name="Donnadieu C."/>
            <person name="Faraut T."/>
            <person name="Fievet G."/>
            <person name="Helmstetter N."/>
            <person name="King M."/>
            <person name="Knapp S.J."/>
            <person name="Lai Z."/>
            <person name="Le Paslier M.C."/>
            <person name="Lippi Y."/>
            <person name="Lorenzon L."/>
            <person name="Mandel J.R."/>
            <person name="Marage G."/>
            <person name="Marchand G."/>
            <person name="Marquand E."/>
            <person name="Bret-Mestries E."/>
            <person name="Morien E."/>
            <person name="Nambeesan S."/>
            <person name="Nguyen T."/>
            <person name="Pegot-Espagnet P."/>
            <person name="Pouilly N."/>
            <person name="Raftis F."/>
            <person name="Sallet E."/>
            <person name="Schiex T."/>
            <person name="Thomas J."/>
            <person name="Vandecasteele C."/>
            <person name="Vares D."/>
            <person name="Vear F."/>
            <person name="Vautrin S."/>
            <person name="Crespi M."/>
            <person name="Mangin B."/>
            <person name="Burke J.M."/>
            <person name="Salse J."/>
            <person name="Munos S."/>
            <person name="Vincourt P."/>
            <person name="Rieseberg L.H."/>
            <person name="Langlade N.B."/>
        </authorList>
    </citation>
    <scope>NUCLEOTIDE SEQUENCE</scope>
    <source>
        <tissue evidence="3">Leaves</tissue>
    </source>
</reference>
<comment type="caution">
    <text evidence="3">The sequence shown here is derived from an EMBL/GenBank/DDBJ whole genome shotgun (WGS) entry which is preliminary data.</text>
</comment>
<gene>
    <name evidence="3" type="ORF">HanXRQr2_Chr13g0576891</name>
</gene>
<evidence type="ECO:0000256" key="2">
    <source>
        <dbReference type="SAM" id="MobiDB-lite"/>
    </source>
</evidence>
<feature type="region of interest" description="Disordered" evidence="2">
    <location>
        <begin position="46"/>
        <end position="74"/>
    </location>
</feature>
<dbReference type="Proteomes" id="UP000215914">
    <property type="component" value="Unassembled WGS sequence"/>
</dbReference>
<keyword evidence="1" id="KW-0175">Coiled coil</keyword>
<dbReference type="Gramene" id="mRNA:HanXRQr2_Chr13g0576891">
    <property type="protein sequence ID" value="CDS:HanXRQr2_Chr13g0576891.1"/>
    <property type="gene ID" value="HanXRQr2_Chr13g0576891"/>
</dbReference>